<evidence type="ECO:0000259" key="2">
    <source>
        <dbReference type="PROSITE" id="PS51352"/>
    </source>
</evidence>
<evidence type="ECO:0000313" key="3">
    <source>
        <dbReference type="EMBL" id="AHX11778.1"/>
    </source>
</evidence>
<dbReference type="OrthoDB" id="9780147at2"/>
<proteinExistence type="predicted"/>
<dbReference type="Pfam" id="PF13462">
    <property type="entry name" value="Thioredoxin_4"/>
    <property type="match status" value="1"/>
</dbReference>
<dbReference type="HOGENOM" id="CLU_000288_47_4_5"/>
<dbReference type="KEGG" id="nhm:NHE_0858"/>
<dbReference type="SUPFAM" id="SSF52833">
    <property type="entry name" value="Thioredoxin-like"/>
    <property type="match status" value="1"/>
</dbReference>
<dbReference type="InterPro" id="IPR012336">
    <property type="entry name" value="Thioredoxin-like_fold"/>
</dbReference>
<dbReference type="InterPro" id="IPR013766">
    <property type="entry name" value="Thioredoxin_domain"/>
</dbReference>
<accession>X5H505</accession>
<dbReference type="EMBL" id="CP007481">
    <property type="protein sequence ID" value="AHX11778.1"/>
    <property type="molecule type" value="Genomic_DNA"/>
</dbReference>
<organism evidence="3 4">
    <name type="scientific">Neorickettsia helminthoeca str. Oregon</name>
    <dbReference type="NCBI Taxonomy" id="1286528"/>
    <lineage>
        <taxon>Bacteria</taxon>
        <taxon>Pseudomonadati</taxon>
        <taxon>Pseudomonadota</taxon>
        <taxon>Alphaproteobacteria</taxon>
        <taxon>Rickettsiales</taxon>
        <taxon>Anaplasmataceae</taxon>
        <taxon>Neorickettsia</taxon>
    </lineage>
</organism>
<dbReference type="STRING" id="1286528.NHE_0858"/>
<name>X5H505_9RICK</name>
<dbReference type="PROSITE" id="PS51352">
    <property type="entry name" value="THIOREDOXIN_2"/>
    <property type="match status" value="1"/>
</dbReference>
<comment type="function">
    <text evidence="1">May be required for disulfide bond formation in some proteins.</text>
</comment>
<reference evidence="3 4" key="1">
    <citation type="submission" date="2014-03" db="EMBL/GenBank/DDBJ databases">
        <title>Sequencing and Comparison of Genomes and Transcriptome Profiles of Human Ehrlichiosis Agents.</title>
        <authorList>
            <person name="Lin M."/>
            <person name="Daugherty S.C."/>
            <person name="Nagaraj S."/>
            <person name="Cheng Z."/>
            <person name="Xiong Q."/>
            <person name="Lin F.-Y."/>
            <person name="Sengamalay N."/>
            <person name="Ott S."/>
            <person name="Godinez A."/>
            <person name="Tallon L.J."/>
            <person name="Sadzewicz L."/>
            <person name="Fraser C.M."/>
            <person name="Dunning Hotopp J.C."/>
            <person name="Rikihisa Y."/>
        </authorList>
    </citation>
    <scope>NUCLEOTIDE SEQUENCE [LARGE SCALE GENOMIC DNA]</scope>
    <source>
        <strain evidence="3 4">Oregon</strain>
    </source>
</reference>
<sequence length="257" mass="29697">MRTFLLLLVLIAIASFPFISNWYYGVHKDAYETAQIESIVEKYIEKNPEKILESVSRYRLTQFEKQQQQRAQEIRSAITKHKNEIFDFNYPSRKVPDAKTTVVELFDASCGYCKIASQMLVRAMNDYPNANYILRNLPILGRNSMVAARYDLGFSLFIREKGLSFSKYLEFYLKLMDHSGQYDPEAILEMVSSLGFSKGEFQSFFEKNADKIDEMINKTVELATKLQLDGTPVFIVDEQIIQGANETELREALEKAK</sequence>
<dbReference type="InterPro" id="IPR036249">
    <property type="entry name" value="Thioredoxin-like_sf"/>
</dbReference>
<dbReference type="AlphaFoldDB" id="X5H505"/>
<dbReference type="Proteomes" id="UP000023755">
    <property type="component" value="Chromosome"/>
</dbReference>
<evidence type="ECO:0000313" key="4">
    <source>
        <dbReference type="Proteomes" id="UP000023755"/>
    </source>
</evidence>
<dbReference type="RefSeq" id="WP_038560157.1">
    <property type="nucleotide sequence ID" value="NZ_CP007481.1"/>
</dbReference>
<evidence type="ECO:0000256" key="1">
    <source>
        <dbReference type="ARBA" id="ARBA00003565"/>
    </source>
</evidence>
<dbReference type="Gene3D" id="3.40.30.10">
    <property type="entry name" value="Glutaredoxin"/>
    <property type="match status" value="1"/>
</dbReference>
<gene>
    <name evidence="3" type="ORF">NHE_0858</name>
</gene>
<keyword evidence="4" id="KW-1185">Reference proteome</keyword>
<protein>
    <submittedName>
        <fullName evidence="3">DSBA-like thioredoxin domain protein</fullName>
    </submittedName>
</protein>
<feature type="domain" description="Thioredoxin" evidence="2">
    <location>
        <begin position="65"/>
        <end position="257"/>
    </location>
</feature>